<comment type="caution">
    <text evidence="1">The sequence shown here is derived from an EMBL/GenBank/DDBJ whole genome shotgun (WGS) entry which is preliminary data.</text>
</comment>
<evidence type="ECO:0008006" key="3">
    <source>
        <dbReference type="Google" id="ProtNLM"/>
    </source>
</evidence>
<gene>
    <name evidence="1" type="ORF">DFR79_11433</name>
</gene>
<dbReference type="OrthoDB" id="2962133at2"/>
<evidence type="ECO:0000313" key="2">
    <source>
        <dbReference type="Proteomes" id="UP000295064"/>
    </source>
</evidence>
<dbReference type="RefSeq" id="WP_114489374.1">
    <property type="nucleotide sequence ID" value="NZ_SNWX01000014.1"/>
</dbReference>
<evidence type="ECO:0000313" key="1">
    <source>
        <dbReference type="EMBL" id="TDO86461.1"/>
    </source>
</evidence>
<protein>
    <recommendedName>
        <fullName evidence="3">N-formylglutamate amidohydrolase</fullName>
    </recommendedName>
</protein>
<reference evidence="1 2" key="1">
    <citation type="submission" date="2019-03" db="EMBL/GenBank/DDBJ databases">
        <title>Subsurface microbial communities from deep shales in Ohio and West Virginia, USA.</title>
        <authorList>
            <person name="Wrighton K."/>
        </authorList>
    </citation>
    <scope>NUCLEOTIDE SEQUENCE [LARGE SCALE GENOMIC DNA]</scope>
    <source>
        <strain evidence="1 2">MA284_T2</strain>
    </source>
</reference>
<dbReference type="Proteomes" id="UP000295064">
    <property type="component" value="Unassembled WGS sequence"/>
</dbReference>
<dbReference type="EMBL" id="SNWX01000014">
    <property type="protein sequence ID" value="TDO86461.1"/>
    <property type="molecule type" value="Genomic_DNA"/>
</dbReference>
<proteinExistence type="predicted"/>
<sequence length="231" mass="26205">MKKEHITLQDVRNKKLDNKAIKIEKNLFKKSDKKINPKKENPFWTAKGDIPILISAPHAVRHCRYGRVKQSDYLTGSIVYLLNELTGCHGISLTKNYGGDPNIDSTCIYKRKIKDICSNNDIKVFLDIHGAAGSKTWDIDFGTNSNINLLGNIKILNILESSFKDFNINKISHDYFAASLKTNVSYFVANELGIPAIQVEINRKYRSPKINPENFNFLLSSISKGIIEFIK</sequence>
<dbReference type="AlphaFoldDB" id="A0A4R6LQD2"/>
<accession>A0A4R6LQD2</accession>
<name>A0A4R6LQD2_9FIRM</name>
<organism evidence="1 2">
    <name type="scientific">Halanaerobium saccharolyticum</name>
    <dbReference type="NCBI Taxonomy" id="43595"/>
    <lineage>
        <taxon>Bacteria</taxon>
        <taxon>Bacillati</taxon>
        <taxon>Bacillota</taxon>
        <taxon>Clostridia</taxon>
        <taxon>Halanaerobiales</taxon>
        <taxon>Halanaerobiaceae</taxon>
        <taxon>Halanaerobium</taxon>
    </lineage>
</organism>